<keyword evidence="3" id="KW-1185">Reference proteome</keyword>
<feature type="region of interest" description="Disordered" evidence="1">
    <location>
        <begin position="1"/>
        <end position="55"/>
    </location>
</feature>
<reference evidence="3" key="1">
    <citation type="journal article" date="2019" name="Int. J. Syst. Evol. Microbiol.">
        <title>The Global Catalogue of Microorganisms (GCM) 10K type strain sequencing project: providing services to taxonomists for standard genome sequencing and annotation.</title>
        <authorList>
            <consortium name="The Broad Institute Genomics Platform"/>
            <consortium name="The Broad Institute Genome Sequencing Center for Infectious Disease"/>
            <person name="Wu L."/>
            <person name="Ma J."/>
        </authorList>
    </citation>
    <scope>NUCLEOTIDE SEQUENCE [LARGE SCALE GENOMIC DNA]</scope>
    <source>
        <strain evidence="3">CCTCC AB 2017081</strain>
    </source>
</reference>
<protein>
    <submittedName>
        <fullName evidence="2">Uncharacterized protein</fullName>
    </submittedName>
</protein>
<name>A0ABV7Z6M8_9DEIO</name>
<sequence>MARKKKAMPAPTQPTTPPGRSTLHEVLRSRKAAPHRRRSEKRTAQKLKRDLEGDS</sequence>
<evidence type="ECO:0000313" key="3">
    <source>
        <dbReference type="Proteomes" id="UP001595803"/>
    </source>
</evidence>
<evidence type="ECO:0000313" key="2">
    <source>
        <dbReference type="EMBL" id="MFC3831896.1"/>
    </source>
</evidence>
<dbReference type="Proteomes" id="UP001595803">
    <property type="component" value="Unassembled WGS sequence"/>
</dbReference>
<feature type="compositionally biased region" description="Basic and acidic residues" evidence="1">
    <location>
        <begin position="41"/>
        <end position="55"/>
    </location>
</feature>
<proteinExistence type="predicted"/>
<dbReference type="RefSeq" id="WP_322472792.1">
    <property type="nucleotide sequence ID" value="NZ_JBHRZG010000003.1"/>
</dbReference>
<evidence type="ECO:0000256" key="1">
    <source>
        <dbReference type="SAM" id="MobiDB-lite"/>
    </source>
</evidence>
<comment type="caution">
    <text evidence="2">The sequence shown here is derived from an EMBL/GenBank/DDBJ whole genome shotgun (WGS) entry which is preliminary data.</text>
</comment>
<dbReference type="EMBL" id="JBHRZG010000003">
    <property type="protein sequence ID" value="MFC3831896.1"/>
    <property type="molecule type" value="Genomic_DNA"/>
</dbReference>
<feature type="compositionally biased region" description="Basic residues" evidence="1">
    <location>
        <begin position="29"/>
        <end position="40"/>
    </location>
</feature>
<gene>
    <name evidence="2" type="ORF">ACFOSB_03335</name>
</gene>
<accession>A0ABV7Z6M8</accession>
<organism evidence="2 3">
    <name type="scientific">Deinococcus rufus</name>
    <dbReference type="NCBI Taxonomy" id="2136097"/>
    <lineage>
        <taxon>Bacteria</taxon>
        <taxon>Thermotogati</taxon>
        <taxon>Deinococcota</taxon>
        <taxon>Deinococci</taxon>
        <taxon>Deinococcales</taxon>
        <taxon>Deinococcaceae</taxon>
        <taxon>Deinococcus</taxon>
    </lineage>
</organism>